<evidence type="ECO:0000256" key="6">
    <source>
        <dbReference type="SAM" id="Phobius"/>
    </source>
</evidence>
<feature type="transmembrane region" description="Helical" evidence="6">
    <location>
        <begin position="90"/>
        <end position="109"/>
    </location>
</feature>
<gene>
    <name evidence="8" type="primary">ccsA_12</name>
    <name evidence="8" type="ORF">SDC9_49304</name>
</gene>
<proteinExistence type="predicted"/>
<evidence type="ECO:0000259" key="7">
    <source>
        <dbReference type="Pfam" id="PF01578"/>
    </source>
</evidence>
<dbReference type="GO" id="GO:0020037">
    <property type="term" value="F:heme binding"/>
    <property type="evidence" value="ECO:0007669"/>
    <property type="project" value="InterPro"/>
</dbReference>
<comment type="caution">
    <text evidence="8">The sequence shown here is derived from an EMBL/GenBank/DDBJ whole genome shotgun (WGS) entry which is preliminary data.</text>
</comment>
<keyword evidence="5 6" id="KW-0472">Membrane</keyword>
<evidence type="ECO:0000256" key="2">
    <source>
        <dbReference type="ARBA" id="ARBA00022692"/>
    </source>
</evidence>
<evidence type="ECO:0000313" key="8">
    <source>
        <dbReference type="EMBL" id="MPM03045.1"/>
    </source>
</evidence>
<feature type="transmembrane region" description="Helical" evidence="6">
    <location>
        <begin position="68"/>
        <end position="84"/>
    </location>
</feature>
<evidence type="ECO:0000256" key="4">
    <source>
        <dbReference type="ARBA" id="ARBA00022989"/>
    </source>
</evidence>
<keyword evidence="3" id="KW-0201">Cytochrome c-type biogenesis</keyword>
<comment type="subcellular location">
    <subcellularLocation>
        <location evidence="1">Membrane</location>
        <topology evidence="1">Multi-pass membrane protein</topology>
    </subcellularLocation>
</comment>
<feature type="transmembrane region" description="Helical" evidence="6">
    <location>
        <begin position="7"/>
        <end position="27"/>
    </location>
</feature>
<keyword evidence="2 6" id="KW-0812">Transmembrane</keyword>
<dbReference type="GO" id="GO:0017004">
    <property type="term" value="P:cytochrome complex assembly"/>
    <property type="evidence" value="ECO:0007669"/>
    <property type="project" value="UniProtKB-KW"/>
</dbReference>
<feature type="transmembrane region" description="Helical" evidence="6">
    <location>
        <begin position="130"/>
        <end position="150"/>
    </location>
</feature>
<dbReference type="InterPro" id="IPR002541">
    <property type="entry name" value="Cyt_c_assembly"/>
</dbReference>
<feature type="domain" description="Cytochrome c assembly protein" evidence="7">
    <location>
        <begin position="15"/>
        <end position="251"/>
    </location>
</feature>
<feature type="transmembrane region" description="Helical" evidence="6">
    <location>
        <begin position="33"/>
        <end position="56"/>
    </location>
</feature>
<dbReference type="Pfam" id="PF01578">
    <property type="entry name" value="Cytochrom_C_asm"/>
    <property type="match status" value="1"/>
</dbReference>
<organism evidence="8">
    <name type="scientific">bioreactor metagenome</name>
    <dbReference type="NCBI Taxonomy" id="1076179"/>
    <lineage>
        <taxon>unclassified sequences</taxon>
        <taxon>metagenomes</taxon>
        <taxon>ecological metagenomes</taxon>
    </lineage>
</organism>
<accession>A0A644WGN1</accession>
<dbReference type="EMBL" id="VSSQ01000919">
    <property type="protein sequence ID" value="MPM03045.1"/>
    <property type="molecule type" value="Genomic_DNA"/>
</dbReference>
<feature type="transmembrane region" description="Helical" evidence="6">
    <location>
        <begin position="229"/>
        <end position="248"/>
    </location>
</feature>
<feature type="transmembrane region" description="Helical" evidence="6">
    <location>
        <begin position="170"/>
        <end position="189"/>
    </location>
</feature>
<name>A0A644WGN1_9ZZZZ</name>
<evidence type="ECO:0000256" key="5">
    <source>
        <dbReference type="ARBA" id="ARBA00023136"/>
    </source>
</evidence>
<sequence>MITWTHFIFFALPVMLCWLLAILSVHLMKRKTLAIVFSLTGILIFAAFVVLMWIGMERPPMRTMGETRLWYTFFLSSIGFVMYIKWKYNWILSFSLVVASVFILINLLKPEIHSKNLMPALQSIWFVPHVTVYILSYSFLSAATIAAIILLSQYRKQGPNPQLAAFTDNLVYVGFGLLMIGLLIGAVWAKEAWGHYWSWDPKETWAFITAASYLIYMHIRLRESMPKRFTLWLVVFSFVLLMITWKGVNYLPAAQNSVHVYAE</sequence>
<dbReference type="InterPro" id="IPR045062">
    <property type="entry name" value="Cyt_c_biogenesis_CcsA/CcmC"/>
</dbReference>
<evidence type="ECO:0000256" key="3">
    <source>
        <dbReference type="ARBA" id="ARBA00022748"/>
    </source>
</evidence>
<evidence type="ECO:0000256" key="1">
    <source>
        <dbReference type="ARBA" id="ARBA00004141"/>
    </source>
</evidence>
<dbReference type="AlphaFoldDB" id="A0A644WGN1"/>
<dbReference type="GO" id="GO:0005886">
    <property type="term" value="C:plasma membrane"/>
    <property type="evidence" value="ECO:0007669"/>
    <property type="project" value="TreeGrafter"/>
</dbReference>
<dbReference type="PANTHER" id="PTHR30071:SF1">
    <property type="entry name" value="CYTOCHROME B_B6 PROTEIN-RELATED"/>
    <property type="match status" value="1"/>
</dbReference>
<reference evidence="8" key="1">
    <citation type="submission" date="2019-08" db="EMBL/GenBank/DDBJ databases">
        <authorList>
            <person name="Kucharzyk K."/>
            <person name="Murdoch R.W."/>
            <person name="Higgins S."/>
            <person name="Loffler F."/>
        </authorList>
    </citation>
    <scope>NUCLEOTIDE SEQUENCE</scope>
</reference>
<keyword evidence="4 6" id="KW-1133">Transmembrane helix</keyword>
<protein>
    <submittedName>
        <fullName evidence="8">Cytochrome c biogenesis protein CcsA</fullName>
    </submittedName>
</protein>
<dbReference type="PANTHER" id="PTHR30071">
    <property type="entry name" value="HEME EXPORTER PROTEIN C"/>
    <property type="match status" value="1"/>
</dbReference>